<name>G7HXG6_9CORY</name>
<dbReference type="EMBL" id="CAFW01000047">
    <property type="protein sequence ID" value="CCE54881.1"/>
    <property type="molecule type" value="Genomic_DNA"/>
</dbReference>
<proteinExistence type="predicted"/>
<evidence type="ECO:0000313" key="2">
    <source>
        <dbReference type="Proteomes" id="UP000004840"/>
    </source>
</evidence>
<accession>G7HXG6</accession>
<protein>
    <submittedName>
        <fullName evidence="1">Uncharacterized protein</fullName>
    </submittedName>
</protein>
<gene>
    <name evidence="1" type="ORF">CCAS_06620</name>
</gene>
<dbReference type="Proteomes" id="UP000004840">
    <property type="component" value="Unassembled WGS sequence"/>
</dbReference>
<comment type="caution">
    <text evidence="1">The sequence shown here is derived from an EMBL/GenBank/DDBJ whole genome shotgun (WGS) entry which is preliminary data.</text>
</comment>
<organism evidence="1 2">
    <name type="scientific">Corynebacterium casei UCMA 3821</name>
    <dbReference type="NCBI Taxonomy" id="1110505"/>
    <lineage>
        <taxon>Bacteria</taxon>
        <taxon>Bacillati</taxon>
        <taxon>Actinomycetota</taxon>
        <taxon>Actinomycetes</taxon>
        <taxon>Mycobacteriales</taxon>
        <taxon>Corynebacteriaceae</taxon>
        <taxon>Corynebacterium</taxon>
    </lineage>
</organism>
<reference evidence="1 2" key="1">
    <citation type="journal article" date="2012" name="J. Bacteriol.">
        <title>Genome Sequence of Corynebacterium casei UCMA 3821, Isolated from a Smear-Ripened Cheese.</title>
        <authorList>
            <person name="Monnet C."/>
            <person name="Loux V."/>
            <person name="Bento P."/>
            <person name="Gibrat J.F."/>
            <person name="Straub C."/>
            <person name="Bonnarme P."/>
            <person name="Landaud S."/>
            <person name="Irlinger F."/>
        </authorList>
    </citation>
    <scope>NUCLEOTIDE SEQUENCE [LARGE SCALE GENOMIC DNA]</scope>
    <source>
        <strain evidence="1 2">UCMA 3821</strain>
    </source>
</reference>
<evidence type="ECO:0000313" key="1">
    <source>
        <dbReference type="EMBL" id="CCE54881.1"/>
    </source>
</evidence>
<dbReference type="AlphaFoldDB" id="G7HXG6"/>
<sequence length="44" mass="4955">MKALRSIRIVGIVVDESLKLSNMELAEFIFRGLIDDCDAVFLGR</sequence>